<evidence type="ECO:0000256" key="1">
    <source>
        <dbReference type="SAM" id="MobiDB-lite"/>
    </source>
</evidence>
<dbReference type="EMBL" id="JARIHO010000026">
    <property type="protein sequence ID" value="KAJ7340801.1"/>
    <property type="molecule type" value="Genomic_DNA"/>
</dbReference>
<sequence>MAQTYELKVKSIKGVDAKYRKAHLCVAIHVDGKWVHNTHPKEASVVMWNDTTTLDSARWADSSLSSIGLRVYDRHNWWHYVPLANEKCLAEAEIGIHVDIPLKYVKSKAMPGPTLVLRVSTIGNIQVGELEIANAKADVPPLESGVAGFATLEVVGVVQRSDLMPVLGTLLESILKLGDDLQRLLGLHCMQFTRYLMAVQNQRETDGKIVQLVQKMAEVYTFAKDADSLSAAKKHLKDTVTTIVQQTAKCVIFVREYTGHGFLGRLGTNLIFDHAKTIQDFAATFVELQQSLDRGLQKYTAFAATHIQSITMRTQSMTREIQKMVQDSAQSAKLQTRGPRDGWVPPVPSITAILTGAGGLFVQIKYRQVPAMPSTSHPGACGGQKLIFQQRSFHVWGNPSNPLNGRERVPRQRVNPSRTRPVLALARGPRRAGKDPPVPSVDPSKTATG</sequence>
<proteinExistence type="predicted"/>
<comment type="caution">
    <text evidence="2">The sequence shown here is derived from an EMBL/GenBank/DDBJ whole genome shotgun (WGS) entry which is preliminary data.</text>
</comment>
<keyword evidence="3" id="KW-1185">Reference proteome</keyword>
<protein>
    <recommendedName>
        <fullName evidence="4">C2 domain-containing protein</fullName>
    </recommendedName>
</protein>
<evidence type="ECO:0000313" key="3">
    <source>
        <dbReference type="Proteomes" id="UP001218218"/>
    </source>
</evidence>
<organism evidence="2 3">
    <name type="scientific">Mycena albidolilacea</name>
    <dbReference type="NCBI Taxonomy" id="1033008"/>
    <lineage>
        <taxon>Eukaryota</taxon>
        <taxon>Fungi</taxon>
        <taxon>Dikarya</taxon>
        <taxon>Basidiomycota</taxon>
        <taxon>Agaricomycotina</taxon>
        <taxon>Agaricomycetes</taxon>
        <taxon>Agaricomycetidae</taxon>
        <taxon>Agaricales</taxon>
        <taxon>Marasmiineae</taxon>
        <taxon>Mycenaceae</taxon>
        <taxon>Mycena</taxon>
    </lineage>
</organism>
<evidence type="ECO:0000313" key="2">
    <source>
        <dbReference type="EMBL" id="KAJ7340801.1"/>
    </source>
</evidence>
<accession>A0AAD6ZWA8</accession>
<dbReference type="AlphaFoldDB" id="A0AAD6ZWA8"/>
<reference evidence="2" key="1">
    <citation type="submission" date="2023-03" db="EMBL/GenBank/DDBJ databases">
        <title>Massive genome expansion in bonnet fungi (Mycena s.s.) driven by repeated elements and novel gene families across ecological guilds.</title>
        <authorList>
            <consortium name="Lawrence Berkeley National Laboratory"/>
            <person name="Harder C.B."/>
            <person name="Miyauchi S."/>
            <person name="Viragh M."/>
            <person name="Kuo A."/>
            <person name="Thoen E."/>
            <person name="Andreopoulos B."/>
            <person name="Lu D."/>
            <person name="Skrede I."/>
            <person name="Drula E."/>
            <person name="Henrissat B."/>
            <person name="Morin E."/>
            <person name="Kohler A."/>
            <person name="Barry K."/>
            <person name="LaButti K."/>
            <person name="Morin E."/>
            <person name="Salamov A."/>
            <person name="Lipzen A."/>
            <person name="Mereny Z."/>
            <person name="Hegedus B."/>
            <person name="Baldrian P."/>
            <person name="Stursova M."/>
            <person name="Weitz H."/>
            <person name="Taylor A."/>
            <person name="Grigoriev I.V."/>
            <person name="Nagy L.G."/>
            <person name="Martin F."/>
            <person name="Kauserud H."/>
        </authorList>
    </citation>
    <scope>NUCLEOTIDE SEQUENCE</scope>
    <source>
        <strain evidence="2">CBHHK002</strain>
    </source>
</reference>
<dbReference type="Proteomes" id="UP001218218">
    <property type="component" value="Unassembled WGS sequence"/>
</dbReference>
<evidence type="ECO:0008006" key="4">
    <source>
        <dbReference type="Google" id="ProtNLM"/>
    </source>
</evidence>
<name>A0AAD6ZWA8_9AGAR</name>
<gene>
    <name evidence="2" type="ORF">DFH08DRAFT_811980</name>
</gene>
<feature type="region of interest" description="Disordered" evidence="1">
    <location>
        <begin position="397"/>
        <end position="449"/>
    </location>
</feature>